<dbReference type="EMBL" id="CP000448">
    <property type="protein sequence ID" value="ABI67489.1"/>
    <property type="molecule type" value="Genomic_DNA"/>
</dbReference>
<evidence type="ECO:0000256" key="7">
    <source>
        <dbReference type="SAM" id="SignalP"/>
    </source>
</evidence>
<keyword evidence="5" id="KW-0998">Cell outer membrane</keyword>
<dbReference type="PANTHER" id="PTHR30026">
    <property type="entry name" value="OUTER MEMBRANE PROTEIN TOLC"/>
    <property type="match status" value="1"/>
</dbReference>
<keyword evidence="4" id="KW-0472">Membrane</keyword>
<name>Q0B0L5_SYNWW</name>
<keyword evidence="3" id="KW-0812">Transmembrane</keyword>
<sequence length="394" mass="44085">MDKKWPHIMGDRMVSMLKRKILALLLVITMLLGLSSTACAADANSPDQENKMQLTIEQAVNMALNNSKTIAISNLNIERGEEVRDLASDRVKYTPMGPAPTAATLAYNGLLASDIAWNMAKKSKTVEEDKIVYSVFNDYTTVLKAVKGLKYAQDAMKSAQANWNIACLSYQQGVISTYQRDGAEVHYKVAQNALKLAEIELENSYQALNKTLGINITERPVLIEQPGYSILKVDSLETAVTRTMEDNPAIWLADQKTYLAQINRDLYDWTNPAREPYEAANIDINKAQITADDLRQTMRQAIRIIYNNIAKIEEGYASKEQAVKLAEETRRVTKVKYDIGMATATELQGAELDLQKQQNELDALVYQHELLKIAFQKPWAYSASTSSSSTAEQK</sequence>
<dbReference type="GO" id="GO:0015562">
    <property type="term" value="F:efflux transmembrane transporter activity"/>
    <property type="evidence" value="ECO:0007669"/>
    <property type="project" value="InterPro"/>
</dbReference>
<dbReference type="OrthoDB" id="1803658at2"/>
<feature type="coiled-coil region" evidence="6">
    <location>
        <begin position="277"/>
        <end position="304"/>
    </location>
</feature>
<dbReference type="PANTHER" id="PTHR30026:SF20">
    <property type="entry name" value="OUTER MEMBRANE PROTEIN TOLC"/>
    <property type="match status" value="1"/>
</dbReference>
<evidence type="ECO:0000256" key="5">
    <source>
        <dbReference type="ARBA" id="ARBA00023237"/>
    </source>
</evidence>
<accession>Q0B0L5</accession>
<keyword evidence="6" id="KW-0175">Coiled coil</keyword>
<dbReference type="Proteomes" id="UP000001968">
    <property type="component" value="Chromosome"/>
</dbReference>
<organism evidence="8 9">
    <name type="scientific">Syntrophomonas wolfei subsp. wolfei (strain DSM 2245B / Goettingen)</name>
    <dbReference type="NCBI Taxonomy" id="335541"/>
    <lineage>
        <taxon>Bacteria</taxon>
        <taxon>Bacillati</taxon>
        <taxon>Bacillota</taxon>
        <taxon>Clostridia</taxon>
        <taxon>Eubacteriales</taxon>
        <taxon>Syntrophomonadaceae</taxon>
        <taxon>Syntrophomonas</taxon>
    </lineage>
</organism>
<dbReference type="GO" id="GO:0009279">
    <property type="term" value="C:cell outer membrane"/>
    <property type="evidence" value="ECO:0007669"/>
    <property type="project" value="UniProtKB-SubCell"/>
</dbReference>
<dbReference type="GO" id="GO:1990281">
    <property type="term" value="C:efflux pump complex"/>
    <property type="evidence" value="ECO:0007669"/>
    <property type="project" value="TreeGrafter"/>
</dbReference>
<dbReference type="AlphaFoldDB" id="Q0B0L5"/>
<evidence type="ECO:0008006" key="10">
    <source>
        <dbReference type="Google" id="ProtNLM"/>
    </source>
</evidence>
<evidence type="ECO:0000256" key="1">
    <source>
        <dbReference type="ARBA" id="ARBA00004442"/>
    </source>
</evidence>
<dbReference type="GO" id="GO:0015288">
    <property type="term" value="F:porin activity"/>
    <property type="evidence" value="ECO:0007669"/>
    <property type="project" value="TreeGrafter"/>
</dbReference>
<dbReference type="eggNOG" id="COG1538">
    <property type="taxonomic scope" value="Bacteria"/>
</dbReference>
<keyword evidence="2" id="KW-1134">Transmembrane beta strand</keyword>
<keyword evidence="9" id="KW-1185">Reference proteome</keyword>
<evidence type="ECO:0000256" key="6">
    <source>
        <dbReference type="SAM" id="Coils"/>
    </source>
</evidence>
<proteinExistence type="predicted"/>
<reference evidence="9" key="1">
    <citation type="journal article" date="2010" name="Environ. Microbiol.">
        <title>The genome of Syntrophomonas wolfei: new insights into syntrophic metabolism and biohydrogen production.</title>
        <authorList>
            <person name="Sieber J.R."/>
            <person name="Sims D.R."/>
            <person name="Han C."/>
            <person name="Kim E."/>
            <person name="Lykidis A."/>
            <person name="Lapidus A.L."/>
            <person name="McDonnald E."/>
            <person name="Rohlin L."/>
            <person name="Culley D.E."/>
            <person name="Gunsalus R."/>
            <person name="McInerney M.J."/>
        </authorList>
    </citation>
    <scope>NUCLEOTIDE SEQUENCE [LARGE SCALE GENOMIC DNA]</scope>
    <source>
        <strain evidence="9">DSM 2245B / Goettingen</strain>
    </source>
</reference>
<dbReference type="InterPro" id="IPR051906">
    <property type="entry name" value="TolC-like"/>
</dbReference>
<dbReference type="KEGG" id="swo:Swol_0134"/>
<dbReference type="RefSeq" id="WP_011639600.1">
    <property type="nucleotide sequence ID" value="NC_008346.1"/>
</dbReference>
<dbReference type="STRING" id="335541.Swol_0134"/>
<dbReference type="Gene3D" id="1.20.1600.10">
    <property type="entry name" value="Outer membrane efflux proteins (OEP)"/>
    <property type="match status" value="2"/>
</dbReference>
<keyword evidence="7" id="KW-0732">Signal</keyword>
<evidence type="ECO:0000256" key="4">
    <source>
        <dbReference type="ARBA" id="ARBA00023136"/>
    </source>
</evidence>
<evidence type="ECO:0000313" key="8">
    <source>
        <dbReference type="EMBL" id="ABI67489.1"/>
    </source>
</evidence>
<dbReference type="HOGENOM" id="CLU_063617_0_0_9"/>
<feature type="chain" id="PRO_5004168617" description="Outer membrane efflux protein" evidence="7">
    <location>
        <begin position="41"/>
        <end position="394"/>
    </location>
</feature>
<evidence type="ECO:0000256" key="2">
    <source>
        <dbReference type="ARBA" id="ARBA00022452"/>
    </source>
</evidence>
<evidence type="ECO:0000313" key="9">
    <source>
        <dbReference type="Proteomes" id="UP000001968"/>
    </source>
</evidence>
<dbReference type="SUPFAM" id="SSF56954">
    <property type="entry name" value="Outer membrane efflux proteins (OEP)"/>
    <property type="match status" value="1"/>
</dbReference>
<feature type="signal peptide" evidence="7">
    <location>
        <begin position="1"/>
        <end position="40"/>
    </location>
</feature>
<comment type="subcellular location">
    <subcellularLocation>
        <location evidence="1">Cell outer membrane</location>
    </subcellularLocation>
</comment>
<gene>
    <name evidence="8" type="ordered locus">Swol_0134</name>
</gene>
<evidence type="ECO:0000256" key="3">
    <source>
        <dbReference type="ARBA" id="ARBA00022692"/>
    </source>
</evidence>
<protein>
    <recommendedName>
        <fullName evidence="10">Outer membrane efflux protein</fullName>
    </recommendedName>
</protein>